<keyword evidence="8" id="KW-1185">Reference proteome</keyword>
<reference evidence="8" key="1">
    <citation type="journal article" date="2018" name="Nat. Microbiol.">
        <title>Leveraging single-cell genomics to expand the fungal tree of life.</title>
        <authorList>
            <person name="Ahrendt S.R."/>
            <person name="Quandt C.A."/>
            <person name="Ciobanu D."/>
            <person name="Clum A."/>
            <person name="Salamov A."/>
            <person name="Andreopoulos B."/>
            <person name="Cheng J.F."/>
            <person name="Woyke T."/>
            <person name="Pelin A."/>
            <person name="Henrissat B."/>
            <person name="Reynolds N.K."/>
            <person name="Benny G.L."/>
            <person name="Smith M.E."/>
            <person name="James T.Y."/>
            <person name="Grigoriev I.V."/>
        </authorList>
    </citation>
    <scope>NUCLEOTIDE SEQUENCE [LARGE SCALE GENOMIC DNA]</scope>
    <source>
        <strain evidence="8">Benny S71-1</strain>
    </source>
</reference>
<evidence type="ECO:0000313" key="7">
    <source>
        <dbReference type="EMBL" id="RKP22681.1"/>
    </source>
</evidence>
<comment type="subcellular location">
    <subcellularLocation>
        <location evidence="1">Membrane</location>
    </subcellularLocation>
</comment>
<comment type="similarity">
    <text evidence="2">Belongs to the UPF0057 (PMP3) family.</text>
</comment>
<accession>A0A4P9YU21</accession>
<keyword evidence="3 6" id="KW-0812">Transmembrane</keyword>
<sequence>MYFLFTTRDIAIAVLGLFIPPIAVLLQRGCGMDFCINLLLTITANAFGGRSMLWHGLWYLASRWRDAGLRFDYGRGDRGPSRLLLTAMPLHLLLL</sequence>
<dbReference type="EMBL" id="KZ991811">
    <property type="protein sequence ID" value="RKP22681.1"/>
    <property type="molecule type" value="Genomic_DNA"/>
</dbReference>
<evidence type="ECO:0008006" key="9">
    <source>
        <dbReference type="Google" id="ProtNLM"/>
    </source>
</evidence>
<name>A0A4P9YU21_9FUNG</name>
<proteinExistence type="inferred from homology"/>
<keyword evidence="5 6" id="KW-0472">Membrane</keyword>
<evidence type="ECO:0000256" key="6">
    <source>
        <dbReference type="SAM" id="Phobius"/>
    </source>
</evidence>
<feature type="transmembrane region" description="Helical" evidence="6">
    <location>
        <begin position="6"/>
        <end position="26"/>
    </location>
</feature>
<protein>
    <recommendedName>
        <fullName evidence="9">Plasma membrane proteolipid 3</fullName>
    </recommendedName>
</protein>
<organism evidence="7 8">
    <name type="scientific">Syncephalis pseudoplumigaleata</name>
    <dbReference type="NCBI Taxonomy" id="1712513"/>
    <lineage>
        <taxon>Eukaryota</taxon>
        <taxon>Fungi</taxon>
        <taxon>Fungi incertae sedis</taxon>
        <taxon>Zoopagomycota</taxon>
        <taxon>Zoopagomycotina</taxon>
        <taxon>Zoopagomycetes</taxon>
        <taxon>Zoopagales</taxon>
        <taxon>Piptocephalidaceae</taxon>
        <taxon>Syncephalis</taxon>
    </lineage>
</organism>
<dbReference type="Proteomes" id="UP000278143">
    <property type="component" value="Unassembled WGS sequence"/>
</dbReference>
<evidence type="ECO:0000256" key="1">
    <source>
        <dbReference type="ARBA" id="ARBA00004370"/>
    </source>
</evidence>
<dbReference type="OrthoDB" id="2802411at2759"/>
<evidence type="ECO:0000256" key="4">
    <source>
        <dbReference type="ARBA" id="ARBA00022989"/>
    </source>
</evidence>
<evidence type="ECO:0000256" key="5">
    <source>
        <dbReference type="ARBA" id="ARBA00023136"/>
    </source>
</evidence>
<evidence type="ECO:0000256" key="2">
    <source>
        <dbReference type="ARBA" id="ARBA00009530"/>
    </source>
</evidence>
<dbReference type="GO" id="GO:0016020">
    <property type="term" value="C:membrane"/>
    <property type="evidence" value="ECO:0007669"/>
    <property type="project" value="UniProtKB-SubCell"/>
</dbReference>
<evidence type="ECO:0000313" key="8">
    <source>
        <dbReference type="Proteomes" id="UP000278143"/>
    </source>
</evidence>
<dbReference type="AlphaFoldDB" id="A0A4P9YU21"/>
<feature type="transmembrane region" description="Helical" evidence="6">
    <location>
        <begin position="38"/>
        <end position="61"/>
    </location>
</feature>
<gene>
    <name evidence="7" type="ORF">SYNPS1DRAFT_19740</name>
</gene>
<evidence type="ECO:0000256" key="3">
    <source>
        <dbReference type="ARBA" id="ARBA00022692"/>
    </source>
</evidence>
<keyword evidence="4 6" id="KW-1133">Transmembrane helix</keyword>
<dbReference type="Pfam" id="PF01679">
    <property type="entry name" value="Pmp3"/>
    <property type="match status" value="1"/>
</dbReference>
<dbReference type="InterPro" id="IPR000612">
    <property type="entry name" value="PMP3"/>
</dbReference>